<dbReference type="InterPro" id="IPR038836">
    <property type="entry name" value="MED16"/>
</dbReference>
<feature type="compositionally biased region" description="Acidic residues" evidence="1">
    <location>
        <begin position="30"/>
        <end position="44"/>
    </location>
</feature>
<feature type="region of interest" description="Disordered" evidence="1">
    <location>
        <begin position="506"/>
        <end position="528"/>
    </location>
</feature>
<organism evidence="2 3">
    <name type="scientific">Quercus rubra</name>
    <name type="common">Northern red oak</name>
    <name type="synonym">Quercus borealis</name>
    <dbReference type="NCBI Taxonomy" id="3512"/>
    <lineage>
        <taxon>Eukaryota</taxon>
        <taxon>Viridiplantae</taxon>
        <taxon>Streptophyta</taxon>
        <taxon>Embryophyta</taxon>
        <taxon>Tracheophyta</taxon>
        <taxon>Spermatophyta</taxon>
        <taxon>Magnoliopsida</taxon>
        <taxon>eudicotyledons</taxon>
        <taxon>Gunneridae</taxon>
        <taxon>Pentapetalae</taxon>
        <taxon>rosids</taxon>
        <taxon>fabids</taxon>
        <taxon>Fagales</taxon>
        <taxon>Fagaceae</taxon>
        <taxon>Quercus</taxon>
    </lineage>
</organism>
<dbReference type="Proteomes" id="UP001324115">
    <property type="component" value="Unassembled WGS sequence"/>
</dbReference>
<protein>
    <recommendedName>
        <fullName evidence="4">Mediator of RNA polymerase II transcription subunit 16</fullName>
    </recommendedName>
</protein>
<feature type="region of interest" description="Disordered" evidence="1">
    <location>
        <begin position="1"/>
        <end position="57"/>
    </location>
</feature>
<feature type="region of interest" description="Disordered" evidence="1">
    <location>
        <begin position="817"/>
        <end position="851"/>
    </location>
</feature>
<gene>
    <name evidence="2" type="ORF">RGQ29_020538</name>
</gene>
<feature type="compositionally biased region" description="Acidic residues" evidence="1">
    <location>
        <begin position="1"/>
        <end position="11"/>
    </location>
</feature>
<name>A0AAN7FE44_QUERU</name>
<keyword evidence="3" id="KW-1185">Reference proteome</keyword>
<proteinExistence type="predicted"/>
<evidence type="ECO:0000313" key="2">
    <source>
        <dbReference type="EMBL" id="KAK4590001.1"/>
    </source>
</evidence>
<dbReference type="PANTHER" id="PTHR35130">
    <property type="entry name" value="MEDIATOR OF RNA POLYMERASE II TRANSCRIPTION SUBUNIT 16"/>
    <property type="match status" value="1"/>
</dbReference>
<dbReference type="AlphaFoldDB" id="A0AAN7FE44"/>
<sequence length="1242" mass="134635">MNQQVAEEESQSQDLIELSKGSEKKTELPISEEEEDEEEEEEPLEKEKPDDPMEEDSVSPATVFCIRLKQPRSNLQHKMSVPELCRNFSAVAWCGKLNAIACASETCARIPSSNANPPFWIPIHIVIPERPTECAVFNVTADSPRDSVQFIEWSPTSCPRALLIANFHGRITIWTQPSQGPANLVRDASCWLPEHEWQQDIAVVTKWLSGVSPYRWLSSKSSASASSKSTFEEKFLSQQSQTSARWPNFLCVCSVFSSGSVQLHWSQWPSSHNGAVSKWFGTSKGLLGAGPSGIMAADAIITDSGAMHVAGVPIVNPSTVVVWEVTPGPGNAFQATPKTSLSNGVPPSLNPPCWPGFAPLAAYLFSWQEYLISEAKQGKRTNQDLSETVPLHCSPVSNFSAYVSPEAAAQSAATTTWGSGVTAVAFDPTRGGSVLAVVIVEGQYMSPYDPDEGPSITGWRVQRWESSLKPVVLHQIFGNPTSSYGGQAPMQTVWVSKVDTSITPTNDFKSHQAAATGPTSDARKISDSGADKRKKVIFDPFDLPSDVRTLARIVYSAHGGEIAIAFLRGGVHIFSGPNFAPVDNYQINVGSAIAAPAFSSTSCCSGSVWHDTSKDRTMLKIIRVLPPAVPSSQAKANSSTWERAIAERFWWSLLVGVDWWDAVGCTQSAAEDGIVSLNSVIAVLDADFHSLPSTQHRQQYGPSLDRIKCRLLEGTNAQEVRAMVLDMQARLLLDMLGKGIESALINPSALVAEPWQASGETLSGIDPEIMAVEPALVQSIQAYVDAVLDLASHFITRLRRYASFCRTLASHAVTAGTGSNRNMVASPTQSSATPAPSQGGQSGTTSSTGSTQMQAWVQGAIAKISSTTDGVSNSTPNPISGPSSFMPISINTGTFPGTPAVRLIGDCHFLHRLCQLLLFCFFFRRSLPRFLGAAQRNADTNMQKPQPSAPAKVEEINSVSAKPTSSMARSDDGQVARASQLIPGAKGVEEGSGVRSRLGYGNAGQGYTFEEVKVLFLILMDLCRRTAALAHPLPVSQVGSSNIQVRLHYIDGNYTVLPEVVEASLGPHMQNMPRPRGADAAGLLLRELELHPPAEEWHRRNMYGGPWSDPDDMSPVDDSPKLSNSGDMLDFNSWENCDAYNGAHSLWPRKRRMSERDAAFGLNTSVGLGAYLGIMGSRRDVVTAVWKTGLEGVWYKCIRCLRQTSAFTSPGPAPNQNDRESWWISRWAYGCPMCGGTWVRVV</sequence>
<comment type="caution">
    <text evidence="2">The sequence shown here is derived from an EMBL/GenBank/DDBJ whole genome shotgun (WGS) entry which is preliminary data.</text>
</comment>
<evidence type="ECO:0008006" key="4">
    <source>
        <dbReference type="Google" id="ProtNLM"/>
    </source>
</evidence>
<dbReference type="PANTHER" id="PTHR35130:SF1">
    <property type="entry name" value="MEDIATOR OF RNA POLYMERASE II TRANSCRIPTION SUBUNIT 16"/>
    <property type="match status" value="1"/>
</dbReference>
<evidence type="ECO:0000256" key="1">
    <source>
        <dbReference type="SAM" id="MobiDB-lite"/>
    </source>
</evidence>
<dbReference type="EMBL" id="JAXUIC010000005">
    <property type="protein sequence ID" value="KAK4590000.1"/>
    <property type="molecule type" value="Genomic_DNA"/>
</dbReference>
<evidence type="ECO:0000313" key="3">
    <source>
        <dbReference type="Proteomes" id="UP001324115"/>
    </source>
</evidence>
<feature type="compositionally biased region" description="Low complexity" evidence="1">
    <location>
        <begin position="825"/>
        <end position="851"/>
    </location>
</feature>
<dbReference type="EMBL" id="JAXUIC010000005">
    <property type="protein sequence ID" value="KAK4590001.1"/>
    <property type="molecule type" value="Genomic_DNA"/>
</dbReference>
<dbReference type="GO" id="GO:0016592">
    <property type="term" value="C:mediator complex"/>
    <property type="evidence" value="ECO:0007669"/>
    <property type="project" value="InterPro"/>
</dbReference>
<dbReference type="GO" id="GO:0006355">
    <property type="term" value="P:regulation of DNA-templated transcription"/>
    <property type="evidence" value="ECO:0007669"/>
    <property type="project" value="InterPro"/>
</dbReference>
<accession>A0AAN7FE44</accession>
<reference evidence="2 3" key="1">
    <citation type="journal article" date="2023" name="G3 (Bethesda)">
        <title>A haplotype-resolved chromosome-scale genome for Quercus rubra L. provides insights into the genetics of adaptive traits for red oak species.</title>
        <authorList>
            <person name="Kapoor B."/>
            <person name="Jenkins J."/>
            <person name="Schmutz J."/>
            <person name="Zhebentyayeva T."/>
            <person name="Kuelheim C."/>
            <person name="Coggeshall M."/>
            <person name="Heim C."/>
            <person name="Lasky J.R."/>
            <person name="Leites L."/>
            <person name="Islam-Faridi N."/>
            <person name="Romero-Severson J."/>
            <person name="DeLeo V.L."/>
            <person name="Lucas S.M."/>
            <person name="Lazic D."/>
            <person name="Gailing O."/>
            <person name="Carlson J."/>
            <person name="Staton M."/>
        </authorList>
    </citation>
    <scope>NUCLEOTIDE SEQUENCE [LARGE SCALE GENOMIC DNA]</scope>
    <source>
        <strain evidence="2">Pseudo-F2</strain>
    </source>
</reference>